<comment type="caution">
    <text evidence="3">The sequence shown here is derived from an EMBL/GenBank/DDBJ whole genome shotgun (WGS) entry which is preliminary data.</text>
</comment>
<name>A0AA38RZ22_9PEZI</name>
<dbReference type="GO" id="GO:0031048">
    <property type="term" value="P:regulatory ncRNA-mediated heterochromatin formation"/>
    <property type="evidence" value="ECO:0007669"/>
    <property type="project" value="TreeGrafter"/>
</dbReference>
<dbReference type="PANTHER" id="PTHR21357">
    <property type="entry name" value="FAM172 FAMILY PROTEIN HOMOLOG CG10038"/>
    <property type="match status" value="1"/>
</dbReference>
<evidence type="ECO:0000259" key="2">
    <source>
        <dbReference type="Pfam" id="PF22749"/>
    </source>
</evidence>
<evidence type="ECO:0000256" key="1">
    <source>
        <dbReference type="SAM" id="MobiDB-lite"/>
    </source>
</evidence>
<reference evidence="3" key="1">
    <citation type="submission" date="2022-07" db="EMBL/GenBank/DDBJ databases">
        <title>Fungi with potential for degradation of polypropylene.</title>
        <authorList>
            <person name="Gostincar C."/>
        </authorList>
    </citation>
    <scope>NUCLEOTIDE SEQUENCE</scope>
    <source>
        <strain evidence="3">EXF-13287</strain>
    </source>
</reference>
<protein>
    <submittedName>
        <fullName evidence="3">Arb2 domain-containing protein</fullName>
    </submittedName>
</protein>
<evidence type="ECO:0000313" key="4">
    <source>
        <dbReference type="Proteomes" id="UP001174691"/>
    </source>
</evidence>
<evidence type="ECO:0000313" key="3">
    <source>
        <dbReference type="EMBL" id="KAJ9143641.1"/>
    </source>
</evidence>
<gene>
    <name evidence="3" type="ORF">NKR19_g6720</name>
</gene>
<feature type="region of interest" description="Disordered" evidence="1">
    <location>
        <begin position="518"/>
        <end position="543"/>
    </location>
</feature>
<dbReference type="GO" id="GO:0035197">
    <property type="term" value="F:siRNA binding"/>
    <property type="evidence" value="ECO:0007669"/>
    <property type="project" value="TreeGrafter"/>
</dbReference>
<feature type="compositionally biased region" description="Acidic residues" evidence="1">
    <location>
        <begin position="528"/>
        <end position="543"/>
    </location>
</feature>
<dbReference type="Proteomes" id="UP001174691">
    <property type="component" value="Unassembled WGS sequence"/>
</dbReference>
<feature type="domain" description="Arb2" evidence="2">
    <location>
        <begin position="15"/>
        <end position="301"/>
    </location>
</feature>
<feature type="region of interest" description="Disordered" evidence="1">
    <location>
        <begin position="358"/>
        <end position="494"/>
    </location>
</feature>
<keyword evidence="4" id="KW-1185">Reference proteome</keyword>
<dbReference type="AlphaFoldDB" id="A0AA38RZ22"/>
<feature type="compositionally biased region" description="Basic and acidic residues" evidence="1">
    <location>
        <begin position="461"/>
        <end position="494"/>
    </location>
</feature>
<accession>A0AA38RZ22</accession>
<dbReference type="GO" id="GO:0005634">
    <property type="term" value="C:nucleus"/>
    <property type="evidence" value="ECO:0007669"/>
    <property type="project" value="TreeGrafter"/>
</dbReference>
<feature type="compositionally biased region" description="Basic and acidic residues" evidence="1">
    <location>
        <begin position="412"/>
        <end position="448"/>
    </location>
</feature>
<dbReference type="InterPro" id="IPR048263">
    <property type="entry name" value="Arb2"/>
</dbReference>
<sequence length="543" mass="60005">MFRRRWSALPADPVYPSDLKQLGYFVNDVDEIRNIDDPNKYFKYFLTKNPRWNDRQRFAINEAIESLVHSRLEALGLQKTILPQGTPTSSPHVPIFVSSNIHEAQRIIVLFGESTQDLGIVAHRVIGGPGGVTKGSILSVVRAIQAADDDVNVWNKGVGIVVANPGQLWWWPEGGRGLTMSGRFAVPMQSAVHYGRPYDARLNAIPGHETVGRHVGSVFEEVLGRVVRRDAKLAVVAVTDVADEVERYLDDEERWKVWGPRMESLSLLGNFYGITEKIKCEGFKAFLAERARNWIGDAEPLDTPLANPEGTASRSSMGCPILSAGPDAYLAELLLIYAYPAALKFIREVATTEDFRNPRYEVNEAPPEPDDARYWRGYADKDDNKVDGEESRSPEPAPSALAPDVAAGKLDLANKSDDGNPAAAKDDAVPVAEEKEPDDTANRDREPNSDEPAETDPVPASKDHGTTPTMSDHKPPMAEAAPEKKKAGDEAKAQQLEFMRREVVHTIEQFEKLAVQKLEEGGRVGGSSDDDDDEDEDEDEDEI</sequence>
<dbReference type="Pfam" id="PF22749">
    <property type="entry name" value="Arb2"/>
    <property type="match status" value="1"/>
</dbReference>
<proteinExistence type="predicted"/>
<dbReference type="InterPro" id="IPR053858">
    <property type="entry name" value="Arb2_dom"/>
</dbReference>
<dbReference type="PANTHER" id="PTHR21357:SF4">
    <property type="entry name" value="FAM172 FAMILY PROTEIN HOMOLOG CG10038"/>
    <property type="match status" value="1"/>
</dbReference>
<feature type="compositionally biased region" description="Basic and acidic residues" evidence="1">
    <location>
        <begin position="370"/>
        <end position="393"/>
    </location>
</feature>
<organism evidence="3 4">
    <name type="scientific">Coniochaeta hoffmannii</name>
    <dbReference type="NCBI Taxonomy" id="91930"/>
    <lineage>
        <taxon>Eukaryota</taxon>
        <taxon>Fungi</taxon>
        <taxon>Dikarya</taxon>
        <taxon>Ascomycota</taxon>
        <taxon>Pezizomycotina</taxon>
        <taxon>Sordariomycetes</taxon>
        <taxon>Sordariomycetidae</taxon>
        <taxon>Coniochaetales</taxon>
        <taxon>Coniochaetaceae</taxon>
        <taxon>Coniochaeta</taxon>
    </lineage>
</organism>
<dbReference type="EMBL" id="JANBVN010000108">
    <property type="protein sequence ID" value="KAJ9143641.1"/>
    <property type="molecule type" value="Genomic_DNA"/>
</dbReference>